<dbReference type="Proteomes" id="UP000249057">
    <property type="component" value="Unassembled WGS sequence"/>
</dbReference>
<sequence length="163" mass="18316">MCGSMGSGRQITHTVVMYCTSSSAQTRATVRPPISRYSTSYMPLLFGSCCWFILPSQATKPQARLPCQSASNTSPSYYFAERRSHRPASAHVTETSWTSDKCGFRAPERSLLGQKKRKEWCRIPGQMRCFPRLRKGNFDGGMSKVTERAGPRLRLGCSQEDFD</sequence>
<evidence type="ECO:0000313" key="2">
    <source>
        <dbReference type="Proteomes" id="UP000249057"/>
    </source>
</evidence>
<organism evidence="1 2">
    <name type="scientific">Aspergillus brunneoviolaceus CBS 621.78</name>
    <dbReference type="NCBI Taxonomy" id="1450534"/>
    <lineage>
        <taxon>Eukaryota</taxon>
        <taxon>Fungi</taxon>
        <taxon>Dikarya</taxon>
        <taxon>Ascomycota</taxon>
        <taxon>Pezizomycotina</taxon>
        <taxon>Eurotiomycetes</taxon>
        <taxon>Eurotiomycetidae</taxon>
        <taxon>Eurotiales</taxon>
        <taxon>Aspergillaceae</taxon>
        <taxon>Aspergillus</taxon>
        <taxon>Aspergillus subgen. Circumdati</taxon>
    </lineage>
</organism>
<evidence type="ECO:0000313" key="1">
    <source>
        <dbReference type="EMBL" id="RAH42693.1"/>
    </source>
</evidence>
<gene>
    <name evidence="1" type="ORF">BO95DRAFT_230320</name>
</gene>
<accession>A0ACD1G0J8</accession>
<protein>
    <submittedName>
        <fullName evidence="1">Uncharacterized protein</fullName>
    </submittedName>
</protein>
<keyword evidence="2" id="KW-1185">Reference proteome</keyword>
<dbReference type="EMBL" id="KZ825371">
    <property type="protein sequence ID" value="RAH42693.1"/>
    <property type="molecule type" value="Genomic_DNA"/>
</dbReference>
<reference evidence="1" key="1">
    <citation type="submission" date="2018-02" db="EMBL/GenBank/DDBJ databases">
        <title>The genomes of Aspergillus section Nigri reveals drivers in fungal speciation.</title>
        <authorList>
            <consortium name="DOE Joint Genome Institute"/>
            <person name="Vesth T.C."/>
            <person name="Nybo J."/>
            <person name="Theobald S."/>
            <person name="Brandl J."/>
            <person name="Frisvad J.C."/>
            <person name="Nielsen K.F."/>
            <person name="Lyhne E.K."/>
            <person name="Kogle M.E."/>
            <person name="Kuo A."/>
            <person name="Riley R."/>
            <person name="Clum A."/>
            <person name="Nolan M."/>
            <person name="Lipzen A."/>
            <person name="Salamov A."/>
            <person name="Henrissat B."/>
            <person name="Wiebenga A."/>
            <person name="De vries R.P."/>
            <person name="Grigoriev I.V."/>
            <person name="Mortensen U.H."/>
            <person name="Andersen M.R."/>
            <person name="Baker S.E."/>
        </authorList>
    </citation>
    <scope>NUCLEOTIDE SEQUENCE</scope>
    <source>
        <strain evidence="1">CBS 621.78</strain>
    </source>
</reference>
<name>A0ACD1G0J8_9EURO</name>
<proteinExistence type="predicted"/>